<evidence type="ECO:0008006" key="4">
    <source>
        <dbReference type="Google" id="ProtNLM"/>
    </source>
</evidence>
<sequence>MDIKINNLVIRCRKDVFNIEFSKVITYFYGKMGAGKSTVLHLIDFCLGNELVETPALQQEFSGADLHLTISGNVVELSRNKGSNQVEVIWFSDEGEALNVIAPTKATSDAPPLLPDTRVQHLSDLIFYISGIEPPRVRKSKLKEDTELIRLSYRDIMWYCYLDQDEIDSSFFNLGKEEHDYKRLKSRDVMRLILGFHQEQVALLETQLYETRQRKSTLLETAIQIEKFLKENNIGNTEEIEKELELLKNMITLKKEEALQFKETFRISNGHILDEYKSSALDQSKNIAEFSTLVFDLKEQISRRKKLQNEYAIAAVKVSRSNIAKEILKGAQFCNCPQCGQEIQQQVAPESTCSLCLQPFNSSGNIEEVEMLKTDLKIRQSELKESILKLERQLSVVEKERLSLLNSKTGLDSKIYELEMEYDSAFLAKARELERQIGEYEGRSKELLNLLPLPKKIEKIFLDVADLAKEEEKIKNELAIARRNAELDATNLEELKGLFIENLTIVGFPGINSNDHIEINTTDFIPRITRIGEDEIFTTEFANLGSGGKKTIFKCCFILAIHRLVAKKNIQFPSFLMLDTPMKNISERENQDIFEGFYNLIYYLYSSELSSKQLIIVDKEFFDPKDSDFKEFYKDRDHLKVKHMTPDDPNNPPLIQYYRGH</sequence>
<evidence type="ECO:0000313" key="2">
    <source>
        <dbReference type="EMBL" id="RAV08720.1"/>
    </source>
</evidence>
<accession>A0A329LNC2</accession>
<keyword evidence="1" id="KW-0175">Coiled coil</keyword>
<dbReference type="EMBL" id="QMFB01000056">
    <property type="protein sequence ID" value="RAV08720.1"/>
    <property type="molecule type" value="Genomic_DNA"/>
</dbReference>
<comment type="caution">
    <text evidence="2">The sequence shown here is derived from an EMBL/GenBank/DDBJ whole genome shotgun (WGS) entry which is preliminary data.</text>
</comment>
<reference evidence="2 3" key="1">
    <citation type="journal article" date="2009" name="Int. J. Syst. Evol. Microbiol.">
        <title>Paenibacillus contaminans sp. nov., isolated from a contaminated laboratory plate.</title>
        <authorList>
            <person name="Chou J.H."/>
            <person name="Lee J.H."/>
            <person name="Lin M.C."/>
            <person name="Chang P.S."/>
            <person name="Arun A.B."/>
            <person name="Young C.C."/>
            <person name="Chen W.M."/>
        </authorList>
    </citation>
    <scope>NUCLEOTIDE SEQUENCE [LARGE SCALE GENOMIC DNA]</scope>
    <source>
        <strain evidence="2 3">CKOBP-6</strain>
    </source>
</reference>
<evidence type="ECO:0000256" key="1">
    <source>
        <dbReference type="SAM" id="Coils"/>
    </source>
</evidence>
<gene>
    <name evidence="2" type="ORF">DQG23_40615</name>
</gene>
<evidence type="ECO:0000313" key="3">
    <source>
        <dbReference type="Proteomes" id="UP000250369"/>
    </source>
</evidence>
<dbReference type="InterPro" id="IPR027417">
    <property type="entry name" value="P-loop_NTPase"/>
</dbReference>
<name>A0A329LNC2_9BACL</name>
<dbReference type="RefSeq" id="WP_113036756.1">
    <property type="nucleotide sequence ID" value="NZ_QMFB01000056.1"/>
</dbReference>
<dbReference type="Gene3D" id="3.40.50.300">
    <property type="entry name" value="P-loop containing nucleotide triphosphate hydrolases"/>
    <property type="match status" value="1"/>
</dbReference>
<feature type="coiled-coil region" evidence="1">
    <location>
        <begin position="373"/>
        <end position="400"/>
    </location>
</feature>
<dbReference type="AlphaFoldDB" id="A0A329LNC2"/>
<dbReference type="Proteomes" id="UP000250369">
    <property type="component" value="Unassembled WGS sequence"/>
</dbReference>
<dbReference type="SUPFAM" id="SSF52540">
    <property type="entry name" value="P-loop containing nucleoside triphosphate hydrolases"/>
    <property type="match status" value="1"/>
</dbReference>
<organism evidence="2 3">
    <name type="scientific">Paenibacillus contaminans</name>
    <dbReference type="NCBI Taxonomy" id="450362"/>
    <lineage>
        <taxon>Bacteria</taxon>
        <taxon>Bacillati</taxon>
        <taxon>Bacillota</taxon>
        <taxon>Bacilli</taxon>
        <taxon>Bacillales</taxon>
        <taxon>Paenibacillaceae</taxon>
        <taxon>Paenibacillus</taxon>
    </lineage>
</organism>
<proteinExistence type="predicted"/>
<keyword evidence="3" id="KW-1185">Reference proteome</keyword>
<protein>
    <recommendedName>
        <fullName evidence="4">Rad50/SbcC-type AAA domain-containing protein</fullName>
    </recommendedName>
</protein>
<feature type="coiled-coil region" evidence="1">
    <location>
        <begin position="430"/>
        <end position="495"/>
    </location>
</feature>
<dbReference type="OrthoDB" id="103556at2"/>